<evidence type="ECO:0000313" key="1">
    <source>
        <dbReference type="EMBL" id="MBX63322.1"/>
    </source>
</evidence>
<reference evidence="1" key="1">
    <citation type="submission" date="2018-02" db="EMBL/GenBank/DDBJ databases">
        <title>Rhizophora mucronata_Transcriptome.</title>
        <authorList>
            <person name="Meera S.P."/>
            <person name="Sreeshan A."/>
            <person name="Augustine A."/>
        </authorList>
    </citation>
    <scope>NUCLEOTIDE SEQUENCE</scope>
    <source>
        <tissue evidence="1">Leaf</tissue>
    </source>
</reference>
<dbReference type="EMBL" id="GGEC01082838">
    <property type="protein sequence ID" value="MBX63322.1"/>
    <property type="molecule type" value="Transcribed_RNA"/>
</dbReference>
<organism evidence="1">
    <name type="scientific">Rhizophora mucronata</name>
    <name type="common">Asiatic mangrove</name>
    <dbReference type="NCBI Taxonomy" id="61149"/>
    <lineage>
        <taxon>Eukaryota</taxon>
        <taxon>Viridiplantae</taxon>
        <taxon>Streptophyta</taxon>
        <taxon>Embryophyta</taxon>
        <taxon>Tracheophyta</taxon>
        <taxon>Spermatophyta</taxon>
        <taxon>Magnoliopsida</taxon>
        <taxon>eudicotyledons</taxon>
        <taxon>Gunneridae</taxon>
        <taxon>Pentapetalae</taxon>
        <taxon>rosids</taxon>
        <taxon>fabids</taxon>
        <taxon>Malpighiales</taxon>
        <taxon>Rhizophoraceae</taxon>
        <taxon>Rhizophora</taxon>
    </lineage>
</organism>
<name>A0A2P2Q8J5_RHIMU</name>
<proteinExistence type="predicted"/>
<sequence>MNLVFFISSFCILEKPKELENLRRLQEKH</sequence>
<accession>A0A2P2Q8J5</accession>
<dbReference type="AlphaFoldDB" id="A0A2P2Q8J5"/>
<protein>
    <submittedName>
        <fullName evidence="1">Uncharacterized protein</fullName>
    </submittedName>
</protein>